<dbReference type="GO" id="GO:0009927">
    <property type="term" value="F:histidine phosphotransfer kinase activity"/>
    <property type="evidence" value="ECO:0007669"/>
    <property type="project" value="TreeGrafter"/>
</dbReference>
<dbReference type="SMART" id="SM00387">
    <property type="entry name" value="HATPase_c"/>
    <property type="match status" value="1"/>
</dbReference>
<evidence type="ECO:0000256" key="2">
    <source>
        <dbReference type="ARBA" id="ARBA00012438"/>
    </source>
</evidence>
<evidence type="ECO:0000256" key="4">
    <source>
        <dbReference type="ARBA" id="ARBA00022679"/>
    </source>
</evidence>
<dbReference type="Gene3D" id="3.30.565.10">
    <property type="entry name" value="Histidine kinase-like ATPase, C-terminal domain"/>
    <property type="match status" value="1"/>
</dbReference>
<dbReference type="Gene3D" id="2.60.40.2380">
    <property type="match status" value="1"/>
</dbReference>
<evidence type="ECO:0000313" key="12">
    <source>
        <dbReference type="Proteomes" id="UP000279384"/>
    </source>
</evidence>
<dbReference type="Pfam" id="PF07696">
    <property type="entry name" value="7TMR-DISMED2"/>
    <property type="match status" value="1"/>
</dbReference>
<dbReference type="InterPro" id="IPR003594">
    <property type="entry name" value="HATPase_dom"/>
</dbReference>
<dbReference type="InterPro" id="IPR011623">
    <property type="entry name" value="7TMR_DISM_rcpt_extracell_dom1"/>
</dbReference>
<keyword evidence="7" id="KW-0472">Membrane</keyword>
<dbReference type="Proteomes" id="UP000279384">
    <property type="component" value="Unassembled WGS sequence"/>
</dbReference>
<evidence type="ECO:0000259" key="10">
    <source>
        <dbReference type="PROSITE" id="PS50110"/>
    </source>
</evidence>
<dbReference type="InterPro" id="IPR001789">
    <property type="entry name" value="Sig_transdc_resp-reg_receiver"/>
</dbReference>
<protein>
    <recommendedName>
        <fullName evidence="2">histidine kinase</fullName>
        <ecNumber evidence="2">2.7.13.3</ecNumber>
    </recommendedName>
</protein>
<dbReference type="GO" id="GO:0000155">
    <property type="term" value="F:phosphorelay sensor kinase activity"/>
    <property type="evidence" value="ECO:0007669"/>
    <property type="project" value="InterPro"/>
</dbReference>
<dbReference type="PANTHER" id="PTHR43047:SF72">
    <property type="entry name" value="OSMOSENSING HISTIDINE PROTEIN KINASE SLN1"/>
    <property type="match status" value="1"/>
</dbReference>
<organism evidence="11 12">
    <name type="scientific">Vogesella indigofera</name>
    <name type="common">Pseudomonas indigofera</name>
    <dbReference type="NCBI Taxonomy" id="45465"/>
    <lineage>
        <taxon>Bacteria</taxon>
        <taxon>Pseudomonadati</taxon>
        <taxon>Pseudomonadota</taxon>
        <taxon>Betaproteobacteria</taxon>
        <taxon>Neisseriales</taxon>
        <taxon>Chromobacteriaceae</taxon>
        <taxon>Vogesella</taxon>
    </lineage>
</organism>
<keyword evidence="4" id="KW-0808">Transferase</keyword>
<feature type="signal peptide" evidence="8">
    <location>
        <begin position="1"/>
        <end position="22"/>
    </location>
</feature>
<feature type="transmembrane region" description="Helical" evidence="7">
    <location>
        <begin position="214"/>
        <end position="240"/>
    </location>
</feature>
<accession>A0A495BI44</accession>
<dbReference type="SMART" id="SM00448">
    <property type="entry name" value="REC"/>
    <property type="match status" value="1"/>
</dbReference>
<keyword evidence="7" id="KW-1133">Transmembrane helix</keyword>
<dbReference type="RefSeq" id="WP_120809521.1">
    <property type="nucleotide sequence ID" value="NZ_RBID01000011.1"/>
</dbReference>
<feature type="transmembrane region" description="Helical" evidence="7">
    <location>
        <begin position="186"/>
        <end position="207"/>
    </location>
</feature>
<feature type="transmembrane region" description="Helical" evidence="7">
    <location>
        <begin position="282"/>
        <end position="299"/>
    </location>
</feature>
<feature type="chain" id="PRO_5019809351" description="histidine kinase" evidence="8">
    <location>
        <begin position="23"/>
        <end position="869"/>
    </location>
</feature>
<dbReference type="Pfam" id="PF07695">
    <property type="entry name" value="7TMR-DISM_7TM"/>
    <property type="match status" value="1"/>
</dbReference>
<gene>
    <name evidence="11" type="ORF">C8E02_0530</name>
</gene>
<dbReference type="InterPro" id="IPR036097">
    <property type="entry name" value="HisK_dim/P_sf"/>
</dbReference>
<dbReference type="SMART" id="SM00388">
    <property type="entry name" value="HisKA"/>
    <property type="match status" value="1"/>
</dbReference>
<dbReference type="InterPro" id="IPR003661">
    <property type="entry name" value="HisK_dim/P_dom"/>
</dbReference>
<dbReference type="PANTHER" id="PTHR43047">
    <property type="entry name" value="TWO-COMPONENT HISTIDINE PROTEIN KINASE"/>
    <property type="match status" value="1"/>
</dbReference>
<feature type="domain" description="Response regulatory" evidence="10">
    <location>
        <begin position="683"/>
        <end position="797"/>
    </location>
</feature>
<dbReference type="PROSITE" id="PS50109">
    <property type="entry name" value="HIS_KIN"/>
    <property type="match status" value="1"/>
</dbReference>
<sequence>MRIKLLLLLCGLCWWLGGAALAVSTDKSYVVNGTEDGVLLQPYVLLTEDVNANASLTDILAQPRFQPASSRQLTPGYSHSAFWLRTRLRNPSSHPVTVWLETGTARLQEVTLYQLAGGRWQAEEAGTKRPFAVRPLDTTTPVFPVRLAAGESRELVWRIASETSISLLPRLWLPEHFRANEGAHRLLHGVEFGALTIMALYSLMLFFSLRRYGFAYYALSVLTYVIYEISITGFGFHYLWPEATFWATRIISLSATLSIAFFLLMFREFLDTRQHALRWDRFLLGLLFCLCSIIGILLLDYRLGAQLGTVLSLVVTVTMPVLCLVLLYRGPVGGWAYGLASFACMLGNLARVMEILGWRVSDVMSEYGAPLGSIASTGMLLTAFTLQMRRVRIQKEQAITSLLVLKEQQRDKLEQQVIARTVALDVALREAHEANQAKNRLLAHISHDLRAPLSIIIGYTRLLYQPRTDSAVCLRAIEDNARHQLALIDELIDFSSNHLGEITLRPQDGAWADFLRSIVNDAQQLTAPHGNRFELVTDDEIPPLLHLDFKRLRQVLANLLSNAAKFTRDGVIRLAVQARQQNGQWLLTICVSDSGIGMSDDTLGRLFQPFRRGDNVQHTQGTGLGLVISAGLLAKMGSKLQADSTLGVGSTFSFCIPVALAHIAAPAATTLQPQTAPSASGYRILLVDDHAQSRALTVDWLQSAGHDVLEAADGYAALSLLAYHTVDAIVSDQQMPACDGWDLLATLRQQQTSPPVLLFSSMVACRPAHLPPTLDFDGYLQKPASPAQLQQLLHPLLPQSRSTLAAALSDTQLTELTTLLQDGRISDLEVWAQTLGDTEPTQRPLATQIIRAAQQLDMATLTRLADCAL</sequence>
<dbReference type="CDD" id="cd00156">
    <property type="entry name" value="REC"/>
    <property type="match status" value="1"/>
</dbReference>
<reference evidence="11 12" key="1">
    <citation type="submission" date="2018-10" db="EMBL/GenBank/DDBJ databases">
        <title>Genomic Encyclopedia of Type Strains, Phase IV (KMG-IV): sequencing the most valuable type-strain genomes for metagenomic binning, comparative biology and taxonomic classification.</title>
        <authorList>
            <person name="Goeker M."/>
        </authorList>
    </citation>
    <scope>NUCLEOTIDE SEQUENCE [LARGE SCALE GENOMIC DNA]</scope>
    <source>
        <strain evidence="11 12">DSM 3303</strain>
    </source>
</reference>
<dbReference type="CDD" id="cd00082">
    <property type="entry name" value="HisKA"/>
    <property type="match status" value="1"/>
</dbReference>
<evidence type="ECO:0000259" key="9">
    <source>
        <dbReference type="PROSITE" id="PS50109"/>
    </source>
</evidence>
<keyword evidence="5 11" id="KW-0418">Kinase</keyword>
<feature type="domain" description="Histidine kinase" evidence="9">
    <location>
        <begin position="444"/>
        <end position="660"/>
    </location>
</feature>
<dbReference type="Pfam" id="PF02518">
    <property type="entry name" value="HATPase_c"/>
    <property type="match status" value="1"/>
</dbReference>
<evidence type="ECO:0000313" key="11">
    <source>
        <dbReference type="EMBL" id="RKQ60778.1"/>
    </source>
</evidence>
<comment type="caution">
    <text evidence="11">The sequence shown here is derived from an EMBL/GenBank/DDBJ whole genome shotgun (WGS) entry which is preliminary data.</text>
</comment>
<evidence type="ECO:0000256" key="3">
    <source>
        <dbReference type="ARBA" id="ARBA00022553"/>
    </source>
</evidence>
<feature type="transmembrane region" description="Helical" evidence="7">
    <location>
        <begin position="335"/>
        <end position="355"/>
    </location>
</feature>
<keyword evidence="8" id="KW-0732">Signal</keyword>
<feature type="transmembrane region" description="Helical" evidence="7">
    <location>
        <begin position="305"/>
        <end position="328"/>
    </location>
</feature>
<dbReference type="InterPro" id="IPR005467">
    <property type="entry name" value="His_kinase_dom"/>
</dbReference>
<proteinExistence type="predicted"/>
<evidence type="ECO:0000256" key="6">
    <source>
        <dbReference type="PROSITE-ProRule" id="PRU00169"/>
    </source>
</evidence>
<evidence type="ECO:0000256" key="5">
    <source>
        <dbReference type="ARBA" id="ARBA00022777"/>
    </source>
</evidence>
<keyword evidence="3 6" id="KW-0597">Phosphoprotein</keyword>
<evidence type="ECO:0000256" key="8">
    <source>
        <dbReference type="SAM" id="SignalP"/>
    </source>
</evidence>
<dbReference type="AlphaFoldDB" id="A0A495BI44"/>
<dbReference type="PROSITE" id="PS50110">
    <property type="entry name" value="RESPONSE_REGULATORY"/>
    <property type="match status" value="1"/>
</dbReference>
<dbReference type="InterPro" id="IPR011622">
    <property type="entry name" value="7TMR_DISM_rcpt_extracell_dom2"/>
</dbReference>
<dbReference type="SUPFAM" id="SSF52172">
    <property type="entry name" value="CheY-like"/>
    <property type="match status" value="1"/>
</dbReference>
<dbReference type="Gene3D" id="1.10.287.130">
    <property type="match status" value="1"/>
</dbReference>
<evidence type="ECO:0000256" key="1">
    <source>
        <dbReference type="ARBA" id="ARBA00000085"/>
    </source>
</evidence>
<dbReference type="Gene3D" id="3.40.50.2300">
    <property type="match status" value="1"/>
</dbReference>
<feature type="transmembrane region" description="Helical" evidence="7">
    <location>
        <begin position="246"/>
        <end position="270"/>
    </location>
</feature>
<evidence type="ECO:0000256" key="7">
    <source>
        <dbReference type="SAM" id="Phobius"/>
    </source>
</evidence>
<dbReference type="GO" id="GO:0005886">
    <property type="term" value="C:plasma membrane"/>
    <property type="evidence" value="ECO:0007669"/>
    <property type="project" value="TreeGrafter"/>
</dbReference>
<dbReference type="Pfam" id="PF00512">
    <property type="entry name" value="HisKA"/>
    <property type="match status" value="1"/>
</dbReference>
<feature type="modified residue" description="4-aspartylphosphate" evidence="6">
    <location>
        <position position="732"/>
    </location>
</feature>
<name>A0A495BI44_VOGIN</name>
<comment type="catalytic activity">
    <reaction evidence="1">
        <text>ATP + protein L-histidine = ADP + protein N-phospho-L-histidine.</text>
        <dbReference type="EC" id="2.7.13.3"/>
    </reaction>
</comment>
<dbReference type="EC" id="2.7.13.3" evidence="2"/>
<dbReference type="InterPro" id="IPR011006">
    <property type="entry name" value="CheY-like_superfamily"/>
</dbReference>
<dbReference type="Pfam" id="PF00072">
    <property type="entry name" value="Response_reg"/>
    <property type="match status" value="1"/>
</dbReference>
<dbReference type="InterPro" id="IPR004358">
    <property type="entry name" value="Sig_transdc_His_kin-like_C"/>
</dbReference>
<dbReference type="SUPFAM" id="SSF47384">
    <property type="entry name" value="Homodimeric domain of signal transducing histidine kinase"/>
    <property type="match status" value="1"/>
</dbReference>
<dbReference type="PRINTS" id="PR00344">
    <property type="entry name" value="BCTRLSENSOR"/>
</dbReference>
<dbReference type="SUPFAM" id="SSF55874">
    <property type="entry name" value="ATPase domain of HSP90 chaperone/DNA topoisomerase II/histidine kinase"/>
    <property type="match status" value="1"/>
</dbReference>
<dbReference type="InterPro" id="IPR036890">
    <property type="entry name" value="HATPase_C_sf"/>
</dbReference>
<keyword evidence="7" id="KW-0812">Transmembrane</keyword>
<dbReference type="EMBL" id="RBID01000011">
    <property type="protein sequence ID" value="RKQ60778.1"/>
    <property type="molecule type" value="Genomic_DNA"/>
</dbReference>